<accession>A0AAR2JJT6</accession>
<sequence>SKSSLMQALFLILGKHLNIPHHSVDATLLPAPENLSIHSVNMRHLLKWRPLQAACGTVHYSVKFQGEYETHMLNGSWVDAYDCQDIVRTECDLTLDLGSDSDYSIGVQAQCGGQTSWTQLPSTFNRRNTVLVAPNMSVTVTGSLIQVGFSELLPLITINLHVWREGDEQSASSQVIRAQPYHFSFDTQQNGGTHCVRAEVLLEIINKSSSTETHCFSVLSECPQTCGGQCNLSKTPSLYNYPKLLVLNVSRCCGDSSGHCFGPGLEATTLRSTAQAGYVS</sequence>
<reference evidence="2" key="2">
    <citation type="submission" date="2025-08" db="UniProtKB">
        <authorList>
            <consortium name="Ensembl"/>
        </authorList>
    </citation>
    <scope>IDENTIFICATION</scope>
</reference>
<keyword evidence="3" id="KW-1185">Reference proteome</keyword>
<dbReference type="InterPro" id="IPR013783">
    <property type="entry name" value="Ig-like_fold"/>
</dbReference>
<dbReference type="Pfam" id="PF01108">
    <property type="entry name" value="Tissue_fac"/>
    <property type="match status" value="1"/>
</dbReference>
<dbReference type="Gene3D" id="2.60.40.10">
    <property type="entry name" value="Immunoglobulins"/>
    <property type="match status" value="2"/>
</dbReference>
<dbReference type="GO" id="GO:0004896">
    <property type="term" value="F:cytokine receptor activity"/>
    <property type="evidence" value="ECO:0007669"/>
    <property type="project" value="TreeGrafter"/>
</dbReference>
<dbReference type="AlphaFoldDB" id="A0AAR2JJT6"/>
<dbReference type="GO" id="GO:0005886">
    <property type="term" value="C:plasma membrane"/>
    <property type="evidence" value="ECO:0007669"/>
    <property type="project" value="TreeGrafter"/>
</dbReference>
<dbReference type="Ensembl" id="ENSPNAT00000069988.1">
    <property type="protein sequence ID" value="ENSPNAP00000050106.1"/>
    <property type="gene ID" value="ENSPNAG00000028855.2"/>
</dbReference>
<evidence type="ECO:0000313" key="2">
    <source>
        <dbReference type="Ensembl" id="ENSPNAP00000050106.1"/>
    </source>
</evidence>
<dbReference type="PANTHER" id="PTHR20859:SF53">
    <property type="entry name" value="INTERLEUKIN-22 RECEPTOR SUBUNIT ALPHA-1"/>
    <property type="match status" value="1"/>
</dbReference>
<dbReference type="GeneTree" id="ENSGT00510000048354"/>
<dbReference type="PANTHER" id="PTHR20859">
    <property type="entry name" value="INTERFERON/INTERLEUKIN RECEPTOR"/>
    <property type="match status" value="1"/>
</dbReference>
<evidence type="ECO:0000259" key="1">
    <source>
        <dbReference type="Pfam" id="PF01108"/>
    </source>
</evidence>
<dbReference type="SUPFAM" id="SSF49265">
    <property type="entry name" value="Fibronectin type III"/>
    <property type="match status" value="1"/>
</dbReference>
<name>A0AAR2JJT6_PYGNA</name>
<proteinExistence type="predicted"/>
<dbReference type="Proteomes" id="UP001501920">
    <property type="component" value="Chromosome 19"/>
</dbReference>
<dbReference type="InterPro" id="IPR003961">
    <property type="entry name" value="FN3_dom"/>
</dbReference>
<dbReference type="FunFam" id="2.60.40.10:FF:001006">
    <property type="entry name" value="Interleukin 20 receptor subunit beta"/>
    <property type="match status" value="1"/>
</dbReference>
<protein>
    <recommendedName>
        <fullName evidence="1">Fibronectin type-III domain-containing protein</fullName>
    </recommendedName>
</protein>
<feature type="domain" description="Fibronectin type-III" evidence="1">
    <location>
        <begin position="19"/>
        <end position="116"/>
    </location>
</feature>
<dbReference type="InterPro" id="IPR036116">
    <property type="entry name" value="FN3_sf"/>
</dbReference>
<reference evidence="2" key="3">
    <citation type="submission" date="2025-09" db="UniProtKB">
        <authorList>
            <consortium name="Ensembl"/>
        </authorList>
    </citation>
    <scope>IDENTIFICATION</scope>
</reference>
<dbReference type="InterPro" id="IPR050650">
    <property type="entry name" value="Type-II_Cytokine-TF_Rcpt"/>
</dbReference>
<organism evidence="2 3">
    <name type="scientific">Pygocentrus nattereri</name>
    <name type="common">Red-bellied piranha</name>
    <dbReference type="NCBI Taxonomy" id="42514"/>
    <lineage>
        <taxon>Eukaryota</taxon>
        <taxon>Metazoa</taxon>
        <taxon>Chordata</taxon>
        <taxon>Craniata</taxon>
        <taxon>Vertebrata</taxon>
        <taxon>Euteleostomi</taxon>
        <taxon>Actinopterygii</taxon>
        <taxon>Neopterygii</taxon>
        <taxon>Teleostei</taxon>
        <taxon>Ostariophysi</taxon>
        <taxon>Characiformes</taxon>
        <taxon>Characoidei</taxon>
        <taxon>Pygocentrus</taxon>
    </lineage>
</organism>
<reference evidence="2 3" key="1">
    <citation type="submission" date="2020-10" db="EMBL/GenBank/DDBJ databases">
        <title>Pygocentrus nattereri (red-bellied piranha) genome, fPygNat1, primary haplotype.</title>
        <authorList>
            <person name="Myers G."/>
            <person name="Meyer A."/>
            <person name="Karagic N."/>
            <person name="Pippel M."/>
            <person name="Winkler S."/>
            <person name="Tracey A."/>
            <person name="Wood J."/>
            <person name="Formenti G."/>
            <person name="Howe K."/>
            <person name="Fedrigo O."/>
            <person name="Jarvis E.D."/>
        </authorList>
    </citation>
    <scope>NUCLEOTIDE SEQUENCE [LARGE SCALE GENOMIC DNA]</scope>
</reference>
<evidence type="ECO:0000313" key="3">
    <source>
        <dbReference type="Proteomes" id="UP001501920"/>
    </source>
</evidence>